<sequence>MTRLSRCIFELDPDDVAALRLAKQGELQARGAGPVSEKALDKLITRKELALHCRKRTRGVEETTRRIKALIEEMDSEKGRDTLGVPLLDHERIQQVWIDQQRHIACIQDPEGFPLYQKTDTVKKGGVELSCYRCARGSTSLESFHLHLNRFIPGTSASDAHFQAYLLEGLMRWNQNRMDEAVRGKTDLRTYSSAEREAMDRLSRKVLKMSLDERYQPPGAYTGELLGMEYLYSQSGKSLTVMDNPEEEDRLVEQMDDEVVQDEGFVEEEPEDLTVPVLYDPIETVPVHSSFPQAFNPCPSAPGPSSLQPPTSSQGLQRPAQPPLQSAQLPQQRPALPLLHPPLQRPVHPPLQSPPQPSVQPSAASAPATSTGSSVADQAPAPVLGPDGIAGWDKVQDLAEYLMSLRQALYLDEQQVTEVIRLWTALPDGDKRRIHYQPRHQPKLTHGRFKAPKNTGVTPGVESVKRCLIGHPGGPAQWPSTSRLVEAMCIKLCALHKSPTKKDGVRLPRWTKVLNDYHHIRDLVLNCHTLMEATSLQLFVLNQRTLTQWFNRRENTQEVTVLTQGLAAEDRIAVASSQLPAPRERLDEAPSTSGARHEFVLPPNRAGQTPKLRPGKRPASATIVRPITPAAPTPPPFPVPLPQFILLNPVPTLMAAGAGGPSAAPLLAPTPVFPDAPEAPAPTASVSVSRFTQRNRRRRAEEEASGAHKRKYVREVAYNKCSNCGKPKTKEFGHSRFGSATFCPSVSGGKSLEEWLVEQRQQKKPGQPPP</sequence>
<gene>
    <name evidence="2" type="ORF">R3I93_003437</name>
</gene>
<evidence type="ECO:0000313" key="2">
    <source>
        <dbReference type="EMBL" id="KAK7173614.1"/>
    </source>
</evidence>
<feature type="region of interest" description="Disordered" evidence="1">
    <location>
        <begin position="678"/>
        <end position="708"/>
    </location>
</feature>
<comment type="caution">
    <text evidence="2">The sequence shown here is derived from an EMBL/GenBank/DDBJ whole genome shotgun (WGS) entry which is preliminary data.</text>
</comment>
<evidence type="ECO:0000256" key="1">
    <source>
        <dbReference type="SAM" id="MobiDB-lite"/>
    </source>
</evidence>
<name>A0AAN9HF84_9TELE</name>
<dbReference type="AlphaFoldDB" id="A0AAN9HF84"/>
<reference evidence="2 3" key="1">
    <citation type="submission" date="2024-02" db="EMBL/GenBank/DDBJ databases">
        <title>Chromosome-level genome assembly of the Eurasian Minnow (Phoxinus phoxinus).</title>
        <authorList>
            <person name="Oriowo T.O."/>
            <person name="Martin S."/>
            <person name="Stange M."/>
            <person name="Chrysostomakis Y."/>
            <person name="Brown T."/>
            <person name="Winkler S."/>
            <person name="Kukowka S."/>
            <person name="Myers E.W."/>
            <person name="Bohne A."/>
        </authorList>
    </citation>
    <scope>NUCLEOTIDE SEQUENCE [LARGE SCALE GENOMIC DNA]</scope>
    <source>
        <strain evidence="2">ZFMK-TIS-60720</strain>
        <tissue evidence="2">Whole Organism</tissue>
    </source>
</reference>
<keyword evidence="3" id="KW-1185">Reference proteome</keyword>
<feature type="region of interest" description="Disordered" evidence="1">
    <location>
        <begin position="577"/>
        <end position="619"/>
    </location>
</feature>
<feature type="compositionally biased region" description="Pro residues" evidence="1">
    <location>
        <begin position="339"/>
        <end position="358"/>
    </location>
</feature>
<evidence type="ECO:0000313" key="3">
    <source>
        <dbReference type="Proteomes" id="UP001364617"/>
    </source>
</evidence>
<feature type="compositionally biased region" description="Low complexity" evidence="1">
    <location>
        <begin position="316"/>
        <end position="338"/>
    </location>
</feature>
<dbReference type="PANTHER" id="PTHR47773">
    <property type="entry name" value="SI:DKEY-9I5.2-RELATED"/>
    <property type="match status" value="1"/>
</dbReference>
<protein>
    <submittedName>
        <fullName evidence="2">Uncharacterized protein</fullName>
    </submittedName>
</protein>
<feature type="compositionally biased region" description="Low complexity" evidence="1">
    <location>
        <begin position="359"/>
        <end position="376"/>
    </location>
</feature>
<accession>A0AAN9HF84</accession>
<dbReference type="EMBL" id="JAYKXH010000003">
    <property type="protein sequence ID" value="KAK7173614.1"/>
    <property type="molecule type" value="Genomic_DNA"/>
</dbReference>
<dbReference type="Proteomes" id="UP001364617">
    <property type="component" value="Unassembled WGS sequence"/>
</dbReference>
<proteinExistence type="predicted"/>
<organism evidence="2 3">
    <name type="scientific">Phoxinus phoxinus</name>
    <name type="common">Eurasian minnow</name>
    <dbReference type="NCBI Taxonomy" id="58324"/>
    <lineage>
        <taxon>Eukaryota</taxon>
        <taxon>Metazoa</taxon>
        <taxon>Chordata</taxon>
        <taxon>Craniata</taxon>
        <taxon>Vertebrata</taxon>
        <taxon>Euteleostomi</taxon>
        <taxon>Actinopterygii</taxon>
        <taxon>Neopterygii</taxon>
        <taxon>Teleostei</taxon>
        <taxon>Ostariophysi</taxon>
        <taxon>Cypriniformes</taxon>
        <taxon>Leuciscidae</taxon>
        <taxon>Phoxininae</taxon>
        <taxon>Phoxinus</taxon>
    </lineage>
</organism>
<feature type="region of interest" description="Disordered" evidence="1">
    <location>
        <begin position="293"/>
        <end position="382"/>
    </location>
</feature>
<feature type="compositionally biased region" description="Polar residues" evidence="1">
    <location>
        <begin position="303"/>
        <end position="315"/>
    </location>
</feature>
<dbReference type="PANTHER" id="PTHR47773:SF1">
    <property type="entry name" value="C2H2-TYPE DOMAIN-CONTAINING PROTEIN"/>
    <property type="match status" value="1"/>
</dbReference>